<evidence type="ECO:0000313" key="5">
    <source>
        <dbReference type="EMBL" id="SMG05745.1"/>
    </source>
</evidence>
<sequence length="221" mass="24244">MKRIFLSNQWKAVKLGLASAALALFALTAQAQEQHSNANVRLGQKALLDGDFKSAAAHLEKALPTEAKDPDVQYLLGYSQFQNGDFNKAVETFKKVIALDSKNTSAYYYKAKANNTLAVANDSKLANAAKEQLLKSAIEDYTKAIAISANDAKFYQNRAVAYRDLGILVGTAGTPNYNKAAATDAYNKAVADYEKVLTYDSSRKDIQTEVKKAKVYRDNLK</sequence>
<proteinExistence type="predicted"/>
<dbReference type="EMBL" id="FXAU01000001">
    <property type="protein sequence ID" value="SMG05745.1"/>
    <property type="molecule type" value="Genomic_DNA"/>
</dbReference>
<feature type="repeat" description="TPR" evidence="3">
    <location>
        <begin position="70"/>
        <end position="103"/>
    </location>
</feature>
<protein>
    <submittedName>
        <fullName evidence="5">Tetratricopeptide repeat-containing protein</fullName>
    </submittedName>
</protein>
<evidence type="ECO:0000256" key="4">
    <source>
        <dbReference type="SAM" id="SignalP"/>
    </source>
</evidence>
<dbReference type="Proteomes" id="UP000192980">
    <property type="component" value="Unassembled WGS sequence"/>
</dbReference>
<keyword evidence="2 3" id="KW-0802">TPR repeat</keyword>
<name>A0A1X7HWQ0_9SPHI</name>
<feature type="signal peptide" evidence="4">
    <location>
        <begin position="1"/>
        <end position="31"/>
    </location>
</feature>
<dbReference type="InterPro" id="IPR011990">
    <property type="entry name" value="TPR-like_helical_dom_sf"/>
</dbReference>
<dbReference type="SMART" id="SM00028">
    <property type="entry name" value="TPR"/>
    <property type="match status" value="3"/>
</dbReference>
<dbReference type="Gene3D" id="1.25.40.10">
    <property type="entry name" value="Tetratricopeptide repeat domain"/>
    <property type="match status" value="2"/>
</dbReference>
<dbReference type="PROSITE" id="PS50005">
    <property type="entry name" value="TPR"/>
    <property type="match status" value="1"/>
</dbReference>
<keyword evidence="1" id="KW-0677">Repeat</keyword>
<dbReference type="InterPro" id="IPR050498">
    <property type="entry name" value="Ycf3"/>
</dbReference>
<reference evidence="5 6" key="1">
    <citation type="submission" date="2017-04" db="EMBL/GenBank/DDBJ databases">
        <authorList>
            <person name="Afonso C.L."/>
            <person name="Miller P.J."/>
            <person name="Scott M.A."/>
            <person name="Spackman E."/>
            <person name="Goraichik I."/>
            <person name="Dimitrov K.M."/>
            <person name="Suarez D.L."/>
            <person name="Swayne D.E."/>
        </authorList>
    </citation>
    <scope>NUCLEOTIDE SEQUENCE [LARGE SCALE GENOMIC DNA]</scope>
    <source>
        <strain evidence="5 6">DSM 22418</strain>
    </source>
</reference>
<dbReference type="PANTHER" id="PTHR44858:SF1">
    <property type="entry name" value="UDP-N-ACETYLGLUCOSAMINE--PEPTIDE N-ACETYLGLUCOSAMINYLTRANSFERASE SPINDLY-RELATED"/>
    <property type="match status" value="1"/>
</dbReference>
<dbReference type="Pfam" id="PF12895">
    <property type="entry name" value="ANAPC3"/>
    <property type="match status" value="1"/>
</dbReference>
<dbReference type="OrthoDB" id="789632at2"/>
<dbReference type="GO" id="GO:0009279">
    <property type="term" value="C:cell outer membrane"/>
    <property type="evidence" value="ECO:0007669"/>
    <property type="project" value="TreeGrafter"/>
</dbReference>
<dbReference type="AlphaFoldDB" id="A0A1X7HWQ0"/>
<evidence type="ECO:0000256" key="3">
    <source>
        <dbReference type="PROSITE-ProRule" id="PRU00339"/>
    </source>
</evidence>
<accession>A0A1X7HWQ0</accession>
<feature type="chain" id="PRO_5012440096" evidence="4">
    <location>
        <begin position="32"/>
        <end position="221"/>
    </location>
</feature>
<keyword evidence="4" id="KW-0732">Signal</keyword>
<dbReference type="SUPFAM" id="SSF48452">
    <property type="entry name" value="TPR-like"/>
    <property type="match status" value="1"/>
</dbReference>
<evidence type="ECO:0000256" key="2">
    <source>
        <dbReference type="ARBA" id="ARBA00022803"/>
    </source>
</evidence>
<dbReference type="GO" id="GO:0046813">
    <property type="term" value="P:receptor-mediated virion attachment to host cell"/>
    <property type="evidence" value="ECO:0007669"/>
    <property type="project" value="TreeGrafter"/>
</dbReference>
<dbReference type="STRING" id="561061.SAMN05660862_0069"/>
<keyword evidence="6" id="KW-1185">Reference proteome</keyword>
<gene>
    <name evidence="5" type="ORF">SAMN05660862_0069</name>
</gene>
<dbReference type="PANTHER" id="PTHR44858">
    <property type="entry name" value="TETRATRICOPEPTIDE REPEAT PROTEIN 6"/>
    <property type="match status" value="1"/>
</dbReference>
<organism evidence="5 6">
    <name type="scientific">Sphingobacterium psychroaquaticum</name>
    <dbReference type="NCBI Taxonomy" id="561061"/>
    <lineage>
        <taxon>Bacteria</taxon>
        <taxon>Pseudomonadati</taxon>
        <taxon>Bacteroidota</taxon>
        <taxon>Sphingobacteriia</taxon>
        <taxon>Sphingobacteriales</taxon>
        <taxon>Sphingobacteriaceae</taxon>
        <taxon>Sphingobacterium</taxon>
    </lineage>
</organism>
<evidence type="ECO:0000313" key="6">
    <source>
        <dbReference type="Proteomes" id="UP000192980"/>
    </source>
</evidence>
<dbReference type="RefSeq" id="WP_085471057.1">
    <property type="nucleotide sequence ID" value="NZ_FXAU01000001.1"/>
</dbReference>
<dbReference type="InterPro" id="IPR019734">
    <property type="entry name" value="TPR_rpt"/>
</dbReference>
<evidence type="ECO:0000256" key="1">
    <source>
        <dbReference type="ARBA" id="ARBA00022737"/>
    </source>
</evidence>